<dbReference type="InterPro" id="IPR055346">
    <property type="entry name" value="Fe-S_cluster_assembly_SufBD"/>
</dbReference>
<dbReference type="PANTHER" id="PTHR43575">
    <property type="entry name" value="PROTEIN ABCI7, CHLOROPLASTIC"/>
    <property type="match status" value="1"/>
</dbReference>
<comment type="caution">
    <text evidence="4">The sequence shown here is derived from an EMBL/GenBank/DDBJ whole genome shotgun (WGS) entry which is preliminary data.</text>
</comment>
<dbReference type="PANTHER" id="PTHR43575:SF1">
    <property type="entry name" value="PROTEIN ABCI7, CHLOROPLASTIC"/>
    <property type="match status" value="1"/>
</dbReference>
<dbReference type="Pfam" id="PF19295">
    <property type="entry name" value="SufBD_N"/>
    <property type="match status" value="1"/>
</dbReference>
<dbReference type="GO" id="GO:0016226">
    <property type="term" value="P:iron-sulfur cluster assembly"/>
    <property type="evidence" value="ECO:0007669"/>
    <property type="project" value="InterPro"/>
</dbReference>
<comment type="similarity">
    <text evidence="1">Belongs to the iron-sulfur cluster assembly SufBD family.</text>
</comment>
<evidence type="ECO:0000259" key="3">
    <source>
        <dbReference type="Pfam" id="PF19295"/>
    </source>
</evidence>
<dbReference type="InterPro" id="IPR011542">
    <property type="entry name" value="SUF_FeS_clus_asmbl_SufD"/>
</dbReference>
<sequence>MSVLVRETETIAQSLQGFNEETVRAHSAARNEPEWMLEFRLNAWRQFEQMPWPQPTDESWRRTRLTGFDLNNFKPLAVPTGLVEKGELSKFLQDELNEMDSAASMVFEDSGLRNRILNTNLDEHGIIFTDLQRAVLKHPELVRRYFMTEAVKPDHNKFTALHAALWDTGSFVYVPARARVTLPLQVILNQCTPGVGSYHHTLVVAEEGAEVTVVDDLLGAKDGLQASVVELILGPGSVVRYMNLQDFEHSAWNFLTGRAVMNRDADLRWIQVSWGSRLTKAFLDVDLMGPGGHAELLGIYFPTGEQHIDHQTLQLHRAPHCFSDLLFNGALKDKSRSVYMGVIKVFPGAQKTDAYQRNGNLILDPTARADSIPGLEIQADDVRCTHGATVAQVEEEYVFYLMARGLSRPQAERMIVQGFFQAVLDRVPVESVVHKLESVIERKIGG</sequence>
<evidence type="ECO:0000259" key="2">
    <source>
        <dbReference type="Pfam" id="PF01458"/>
    </source>
</evidence>
<evidence type="ECO:0000313" key="4">
    <source>
        <dbReference type="EMBL" id="HDX32949.1"/>
    </source>
</evidence>
<name>A0A7C1K157_9CHLR</name>
<feature type="domain" description="SUF system FeS cluster assembly SufBD core" evidence="2">
    <location>
        <begin position="194"/>
        <end position="419"/>
    </location>
</feature>
<dbReference type="InterPro" id="IPR037284">
    <property type="entry name" value="SUF_FeS_clus_asmbl_SufBD_sf"/>
</dbReference>
<feature type="domain" description="SUF system FeS cluster assembly SufBD N-terminal" evidence="3">
    <location>
        <begin position="29"/>
        <end position="186"/>
    </location>
</feature>
<reference evidence="4" key="1">
    <citation type="journal article" date="2020" name="mSystems">
        <title>Genome- and Community-Level Interaction Insights into Carbon Utilization and Element Cycling Functions of Hydrothermarchaeota in Hydrothermal Sediment.</title>
        <authorList>
            <person name="Zhou Z."/>
            <person name="Liu Y."/>
            <person name="Xu W."/>
            <person name="Pan J."/>
            <person name="Luo Z.H."/>
            <person name="Li M."/>
        </authorList>
    </citation>
    <scope>NUCLEOTIDE SEQUENCE [LARGE SCALE GENOMIC DNA]</scope>
    <source>
        <strain evidence="4">SpSt-289</strain>
    </source>
</reference>
<protein>
    <submittedName>
        <fullName evidence="4">Fe-S cluster assembly protein SufD</fullName>
    </submittedName>
</protein>
<accession>A0A7C1K157</accession>
<gene>
    <name evidence="4" type="primary">sufD</name>
    <name evidence="4" type="ORF">ENQ20_15885</name>
</gene>
<dbReference type="InterPro" id="IPR000825">
    <property type="entry name" value="SUF_FeS_clus_asmbl_SufBD_core"/>
</dbReference>
<dbReference type="AlphaFoldDB" id="A0A7C1K157"/>
<dbReference type="Pfam" id="PF01458">
    <property type="entry name" value="SUFBD_core"/>
    <property type="match status" value="1"/>
</dbReference>
<dbReference type="NCBIfam" id="TIGR01981">
    <property type="entry name" value="sufD"/>
    <property type="match status" value="1"/>
</dbReference>
<organism evidence="4">
    <name type="scientific">Caldilinea aerophila</name>
    <dbReference type="NCBI Taxonomy" id="133453"/>
    <lineage>
        <taxon>Bacteria</taxon>
        <taxon>Bacillati</taxon>
        <taxon>Chloroflexota</taxon>
        <taxon>Caldilineae</taxon>
        <taxon>Caldilineales</taxon>
        <taxon>Caldilineaceae</taxon>
        <taxon>Caldilinea</taxon>
    </lineage>
</organism>
<evidence type="ECO:0000256" key="1">
    <source>
        <dbReference type="ARBA" id="ARBA00043967"/>
    </source>
</evidence>
<dbReference type="SUPFAM" id="SSF101960">
    <property type="entry name" value="Stabilizer of iron transporter SufD"/>
    <property type="match status" value="1"/>
</dbReference>
<dbReference type="InterPro" id="IPR045595">
    <property type="entry name" value="SufBD_N"/>
</dbReference>
<dbReference type="EMBL" id="DSMG01000165">
    <property type="protein sequence ID" value="HDX32949.1"/>
    <property type="molecule type" value="Genomic_DNA"/>
</dbReference>
<proteinExistence type="inferred from homology"/>